<feature type="domain" description="Dienelactone hydrolase" evidence="2">
    <location>
        <begin position="36"/>
        <end position="243"/>
    </location>
</feature>
<dbReference type="Proteomes" id="UP000035088">
    <property type="component" value="Unassembled WGS sequence"/>
</dbReference>
<feature type="region of interest" description="Disordered" evidence="1">
    <location>
        <begin position="1"/>
        <end position="28"/>
    </location>
</feature>
<evidence type="ECO:0000259" key="2">
    <source>
        <dbReference type="Pfam" id="PF01738"/>
    </source>
</evidence>
<name>G7GZ04_9ACTN</name>
<dbReference type="InterPro" id="IPR002925">
    <property type="entry name" value="Dienelactn_hydro"/>
</dbReference>
<comment type="caution">
    <text evidence="3">The sequence shown here is derived from an EMBL/GenBank/DDBJ whole genome shotgun (WGS) entry which is preliminary data.</text>
</comment>
<organism evidence="3 4">
    <name type="scientific">Gordonia araii NBRC 100433</name>
    <dbReference type="NCBI Taxonomy" id="1073574"/>
    <lineage>
        <taxon>Bacteria</taxon>
        <taxon>Bacillati</taxon>
        <taxon>Actinomycetota</taxon>
        <taxon>Actinomycetes</taxon>
        <taxon>Mycobacteriales</taxon>
        <taxon>Gordoniaceae</taxon>
        <taxon>Gordonia</taxon>
    </lineage>
</organism>
<evidence type="ECO:0000313" key="3">
    <source>
        <dbReference type="EMBL" id="GAB08829.1"/>
    </source>
</evidence>
<evidence type="ECO:0000313" key="4">
    <source>
        <dbReference type="Proteomes" id="UP000035088"/>
    </source>
</evidence>
<dbReference type="EMBL" id="BAEE01000021">
    <property type="protein sequence ID" value="GAB08829.1"/>
    <property type="molecule type" value="Genomic_DNA"/>
</dbReference>
<keyword evidence="4" id="KW-1185">Reference proteome</keyword>
<protein>
    <submittedName>
        <fullName evidence="3">Putative carboxymethylenebutenolidase</fullName>
    </submittedName>
</protein>
<dbReference type="OrthoDB" id="3208682at2"/>
<gene>
    <name evidence="3" type="ORF">GOARA_021_00660</name>
</gene>
<reference evidence="3 4" key="1">
    <citation type="submission" date="2011-11" db="EMBL/GenBank/DDBJ databases">
        <title>Whole genome shotgun sequence of Gordonia araii NBRC 100433.</title>
        <authorList>
            <person name="Yoshida Y."/>
            <person name="Hosoyama A."/>
            <person name="Tsuchikane K."/>
            <person name="Katsumata H."/>
            <person name="Yamazaki S."/>
            <person name="Fujita N."/>
        </authorList>
    </citation>
    <scope>NUCLEOTIDE SEQUENCE [LARGE SCALE GENOMIC DNA]</scope>
    <source>
        <strain evidence="3 4">NBRC 100433</strain>
    </source>
</reference>
<dbReference type="Gene3D" id="3.40.50.1820">
    <property type="entry name" value="alpha/beta hydrolase"/>
    <property type="match status" value="1"/>
</dbReference>
<feature type="compositionally biased region" description="Basic and acidic residues" evidence="1">
    <location>
        <begin position="9"/>
        <end position="25"/>
    </location>
</feature>
<dbReference type="PANTHER" id="PTHR46623">
    <property type="entry name" value="CARBOXYMETHYLENEBUTENOLIDASE-RELATED"/>
    <property type="match status" value="1"/>
</dbReference>
<dbReference type="PANTHER" id="PTHR46623:SF6">
    <property type="entry name" value="ALPHA_BETA-HYDROLASES SUPERFAMILY PROTEIN"/>
    <property type="match status" value="1"/>
</dbReference>
<dbReference type="GO" id="GO:0016787">
    <property type="term" value="F:hydrolase activity"/>
    <property type="evidence" value="ECO:0007669"/>
    <property type="project" value="InterPro"/>
</dbReference>
<dbReference type="InterPro" id="IPR051049">
    <property type="entry name" value="Dienelactone_hydrolase-like"/>
</dbReference>
<proteinExistence type="predicted"/>
<dbReference type="AlphaFoldDB" id="G7GZ04"/>
<dbReference type="Pfam" id="PF01738">
    <property type="entry name" value="DLH"/>
    <property type="match status" value="1"/>
</dbReference>
<dbReference type="InterPro" id="IPR029058">
    <property type="entry name" value="AB_hydrolase_fold"/>
</dbReference>
<dbReference type="RefSeq" id="WP_007320906.1">
    <property type="nucleotide sequence ID" value="NZ_BAEE01000021.1"/>
</dbReference>
<evidence type="ECO:0000256" key="1">
    <source>
        <dbReference type="SAM" id="MobiDB-lite"/>
    </source>
</evidence>
<dbReference type="STRING" id="1073574.GOARA_021_00660"/>
<sequence length="244" mass="26331">MTDTTADPDDLRGRAIESDDSEHNVTFDSGGRTVHGFLKLPPSGSGPGVIVIQEWWGLTTHVADLTRRFAAEGFVALAPDLFGGRTTHDSAEAAGLLEALPVDQAAADLSGAVDYLLERPEVVGDAVSAVGFCMGGGFVLVLAAQQAEKIAKAVPFYGLPSVPQDYRNLKARVLGHYAETDEWLDRADIDAVAEQIARESGQEVTFHFYPAGHAFLNDENLLGTYDAEQADLAWRRTIEFLRDA</sequence>
<dbReference type="SUPFAM" id="SSF53474">
    <property type="entry name" value="alpha/beta-Hydrolases"/>
    <property type="match status" value="1"/>
</dbReference>
<accession>G7GZ04</accession>